<comment type="subcellular location">
    <subcellularLocation>
        <location evidence="1">Secreted</location>
    </subcellularLocation>
</comment>
<dbReference type="InterPro" id="IPR045051">
    <property type="entry name" value="SBT"/>
</dbReference>
<dbReference type="GO" id="GO:0005576">
    <property type="term" value="C:extracellular region"/>
    <property type="evidence" value="ECO:0007669"/>
    <property type="project" value="UniProtKB-SubCell"/>
</dbReference>
<organism evidence="5 6">
    <name type="scientific">Ricinus communis</name>
    <name type="common">Castor bean</name>
    <dbReference type="NCBI Taxonomy" id="3988"/>
    <lineage>
        <taxon>Eukaryota</taxon>
        <taxon>Viridiplantae</taxon>
        <taxon>Streptophyta</taxon>
        <taxon>Embryophyta</taxon>
        <taxon>Tracheophyta</taxon>
        <taxon>Spermatophyta</taxon>
        <taxon>Magnoliopsida</taxon>
        <taxon>eudicotyledons</taxon>
        <taxon>Gunneridae</taxon>
        <taxon>Pentapetalae</taxon>
        <taxon>rosids</taxon>
        <taxon>fabids</taxon>
        <taxon>Malpighiales</taxon>
        <taxon>Euphorbiaceae</taxon>
        <taxon>Acalyphoideae</taxon>
        <taxon>Acalypheae</taxon>
        <taxon>Ricinus</taxon>
    </lineage>
</organism>
<name>B9S3C3_RICCO</name>
<evidence type="ECO:0000256" key="3">
    <source>
        <dbReference type="ARBA" id="ARBA00022729"/>
    </source>
</evidence>
<sequence>MSATTSLGAELAYGSGYINPLKAVDPGLVYEARKEDCIKLLCSIYDEYTVILISGDDSVTCSDGHKKSSPTNLNYPSMAAALGANTPFILSFRRTVTNVGVAKSTDKAKSPQVQNSKSKWCLKSSPLRPSMRKNLSI</sequence>
<dbReference type="Proteomes" id="UP000008311">
    <property type="component" value="Unassembled WGS sequence"/>
</dbReference>
<reference evidence="6" key="1">
    <citation type="journal article" date="2010" name="Nat. Biotechnol.">
        <title>Draft genome sequence of the oilseed species Ricinus communis.</title>
        <authorList>
            <person name="Chan A.P."/>
            <person name="Crabtree J."/>
            <person name="Zhao Q."/>
            <person name="Lorenzi H."/>
            <person name="Orvis J."/>
            <person name="Puiu D."/>
            <person name="Melake-Berhan A."/>
            <person name="Jones K.M."/>
            <person name="Redman J."/>
            <person name="Chen G."/>
            <person name="Cahoon E.B."/>
            <person name="Gedil M."/>
            <person name="Stanke M."/>
            <person name="Haas B.J."/>
            <person name="Wortman J.R."/>
            <person name="Fraser-Liggett C.M."/>
            <person name="Ravel J."/>
            <person name="Rabinowicz P.D."/>
        </authorList>
    </citation>
    <scope>NUCLEOTIDE SEQUENCE [LARGE SCALE GENOMIC DNA]</scope>
    <source>
        <strain evidence="6">cv. Hale</strain>
    </source>
</reference>
<feature type="domain" description="Subtilisin-like protease fibronectin type-III" evidence="4">
    <location>
        <begin position="72"/>
        <end position="109"/>
    </location>
</feature>
<evidence type="ECO:0000256" key="2">
    <source>
        <dbReference type="ARBA" id="ARBA00011073"/>
    </source>
</evidence>
<evidence type="ECO:0000313" key="6">
    <source>
        <dbReference type="Proteomes" id="UP000008311"/>
    </source>
</evidence>
<keyword evidence="3" id="KW-0732">Signal</keyword>
<dbReference type="Pfam" id="PF17766">
    <property type="entry name" value="fn3_6"/>
    <property type="match status" value="1"/>
</dbReference>
<dbReference type="PANTHER" id="PTHR10795">
    <property type="entry name" value="PROPROTEIN CONVERTASE SUBTILISIN/KEXIN"/>
    <property type="match status" value="1"/>
</dbReference>
<dbReference type="STRING" id="3988.B9S3C3"/>
<dbReference type="InParanoid" id="B9S3C3"/>
<dbReference type="InterPro" id="IPR041469">
    <property type="entry name" value="Subtilisin-like_FN3"/>
</dbReference>
<dbReference type="AlphaFoldDB" id="B9S3C3"/>
<comment type="similarity">
    <text evidence="2">Belongs to the peptidase S8 family.</text>
</comment>
<gene>
    <name evidence="5" type="ORF">RCOM_0732480</name>
</gene>
<keyword evidence="6" id="KW-1185">Reference proteome</keyword>
<dbReference type="Gene3D" id="2.60.40.2310">
    <property type="match status" value="1"/>
</dbReference>
<accession>B9S3C3</accession>
<evidence type="ECO:0000259" key="4">
    <source>
        <dbReference type="Pfam" id="PF17766"/>
    </source>
</evidence>
<proteinExistence type="inferred from homology"/>
<protein>
    <recommendedName>
        <fullName evidence="4">Subtilisin-like protease fibronectin type-III domain-containing protein</fullName>
    </recommendedName>
</protein>
<evidence type="ECO:0000313" key="5">
    <source>
        <dbReference type="EMBL" id="EEF41905.1"/>
    </source>
</evidence>
<dbReference type="EMBL" id="EQ973857">
    <property type="protein sequence ID" value="EEF41905.1"/>
    <property type="molecule type" value="Genomic_DNA"/>
</dbReference>
<evidence type="ECO:0000256" key="1">
    <source>
        <dbReference type="ARBA" id="ARBA00004613"/>
    </source>
</evidence>